<name>A0A1E8EZ88_9CLOT</name>
<dbReference type="Pfam" id="PF13240">
    <property type="entry name" value="Zn_Ribbon_1"/>
    <property type="match status" value="1"/>
</dbReference>
<dbReference type="SMART" id="SM00028">
    <property type="entry name" value="TPR"/>
    <property type="match status" value="2"/>
</dbReference>
<dbReference type="InterPro" id="IPR011990">
    <property type="entry name" value="TPR-like_helical_dom_sf"/>
</dbReference>
<reference evidence="4 5" key="1">
    <citation type="submission" date="2016-06" db="EMBL/GenBank/DDBJ databases">
        <title>Genome sequence of Clostridium acetireducens DSM 10703.</title>
        <authorList>
            <person name="Poehlein A."/>
            <person name="Fluechter S."/>
            <person name="Duerre P."/>
            <person name="Daniel R."/>
        </authorList>
    </citation>
    <scope>NUCLEOTIDE SEQUENCE [LARGE SCALE GENOMIC DNA]</scope>
    <source>
        <strain evidence="4 5">DSM 10703</strain>
    </source>
</reference>
<dbReference type="Gene3D" id="1.25.40.10">
    <property type="entry name" value="Tetratricopeptide repeat domain"/>
    <property type="match status" value="1"/>
</dbReference>
<feature type="transmembrane region" description="Helical" evidence="2">
    <location>
        <begin position="46"/>
        <end position="67"/>
    </location>
</feature>
<keyword evidence="2" id="KW-1133">Transmembrane helix</keyword>
<evidence type="ECO:0000256" key="1">
    <source>
        <dbReference type="PROSITE-ProRule" id="PRU00339"/>
    </source>
</evidence>
<dbReference type="SUPFAM" id="SSF48452">
    <property type="entry name" value="TPR-like"/>
    <property type="match status" value="1"/>
</dbReference>
<keyword evidence="2" id="KW-0472">Membrane</keyword>
<dbReference type="InterPro" id="IPR019734">
    <property type="entry name" value="TPR_rpt"/>
</dbReference>
<evidence type="ECO:0000313" key="5">
    <source>
        <dbReference type="Proteomes" id="UP000175744"/>
    </source>
</evidence>
<dbReference type="PROSITE" id="PS50005">
    <property type="entry name" value="TPR"/>
    <property type="match status" value="1"/>
</dbReference>
<dbReference type="InterPro" id="IPR026870">
    <property type="entry name" value="Zinc_ribbon_dom"/>
</dbReference>
<evidence type="ECO:0000256" key="2">
    <source>
        <dbReference type="SAM" id="Phobius"/>
    </source>
</evidence>
<keyword evidence="2" id="KW-0812">Transmembrane</keyword>
<proteinExistence type="predicted"/>
<sequence>MFCENCGSKVLEEDKFCPNCGAKLEKYEEKNKNISDKQENNFKNKFWFKPVVATVFSVVLVLGTYGYEVYVDNAVENMRIKAENQALKGNINEAYNLVNKALSKRPNNTALKQDIKFLTQGKKVDNYIGKLPNLIKNHKYDEALGELDKASEKISEGSGKFYDFLDNVIKDKKAGITVLQIKEDMNNKNSIEELVALLMKISSYDVKEAKDTEKILKSRISSLAYNKANEYLKNNNFNEAINIIDKALQYNSSDKKLISFKENINKQKEKFEKSESERIEKAMEAAAIQDKNNKTNAVKVLSTNCNVNEYGDFVVSGQVKNIASKAIGFIAVYFTIYDSKNNVLGRDSTYVYPDALYPNEQGEFSSVQYGIYSGHHIGIDKITWYLN</sequence>
<feature type="repeat" description="TPR" evidence="1">
    <location>
        <begin position="221"/>
        <end position="254"/>
    </location>
</feature>
<organism evidence="4 5">
    <name type="scientific">Clostridium acetireducens DSM 10703</name>
    <dbReference type="NCBI Taxonomy" id="1121290"/>
    <lineage>
        <taxon>Bacteria</taxon>
        <taxon>Bacillati</taxon>
        <taxon>Bacillota</taxon>
        <taxon>Clostridia</taxon>
        <taxon>Eubacteriales</taxon>
        <taxon>Clostridiaceae</taxon>
        <taxon>Clostridium</taxon>
    </lineage>
</organism>
<dbReference type="Proteomes" id="UP000175744">
    <property type="component" value="Unassembled WGS sequence"/>
</dbReference>
<gene>
    <name evidence="4" type="ORF">CLOACE_09800</name>
</gene>
<feature type="domain" description="Zinc-ribbon" evidence="3">
    <location>
        <begin position="2"/>
        <end position="24"/>
    </location>
</feature>
<dbReference type="PATRIC" id="fig|1121290.3.peg.976"/>
<dbReference type="EMBL" id="LZFO01000011">
    <property type="protein sequence ID" value="OFI06480.1"/>
    <property type="molecule type" value="Genomic_DNA"/>
</dbReference>
<evidence type="ECO:0000259" key="3">
    <source>
        <dbReference type="Pfam" id="PF13240"/>
    </source>
</evidence>
<evidence type="ECO:0000313" key="4">
    <source>
        <dbReference type="EMBL" id="OFI06480.1"/>
    </source>
</evidence>
<keyword evidence="5" id="KW-1185">Reference proteome</keyword>
<dbReference type="RefSeq" id="WP_070109915.1">
    <property type="nucleotide sequence ID" value="NZ_LZFO01000011.1"/>
</dbReference>
<accession>A0A1E8EZ88</accession>
<protein>
    <submittedName>
        <fullName evidence="4">Tetratricopeptide repeat protein</fullName>
    </submittedName>
</protein>
<dbReference type="AlphaFoldDB" id="A0A1E8EZ88"/>
<keyword evidence="1" id="KW-0802">TPR repeat</keyword>
<comment type="caution">
    <text evidence="4">The sequence shown here is derived from an EMBL/GenBank/DDBJ whole genome shotgun (WGS) entry which is preliminary data.</text>
</comment>
<dbReference type="STRING" id="1121290.CLAOCE_09800"/>
<dbReference type="NCBIfam" id="NF038353">
    <property type="entry name" value="FxLYD_dom"/>
    <property type="match status" value="1"/>
</dbReference>
<dbReference type="InterPro" id="IPR047676">
    <property type="entry name" value="FxLYD_dom"/>
</dbReference>
<dbReference type="OrthoDB" id="1822804at2"/>